<dbReference type="Proteomes" id="UP001221302">
    <property type="component" value="Unassembled WGS sequence"/>
</dbReference>
<reference evidence="2" key="1">
    <citation type="submission" date="2023-03" db="EMBL/GenBank/DDBJ databases">
        <title>Stygiobacter electus gen. nov., sp. nov., facultatively anaerobic thermotolerant bacterium of the class Ignavibacteria from a well of Yessentuki mineral water deposit.</title>
        <authorList>
            <person name="Podosokorskaya O.A."/>
            <person name="Elcheninov A.G."/>
            <person name="Petrova N.F."/>
            <person name="Zavarzina D.G."/>
            <person name="Kublanov I.V."/>
            <person name="Merkel A.Y."/>
        </authorList>
    </citation>
    <scope>NUCLEOTIDE SEQUENCE</scope>
    <source>
        <strain evidence="2">09-Me</strain>
    </source>
</reference>
<evidence type="ECO:0000313" key="3">
    <source>
        <dbReference type="Proteomes" id="UP001221302"/>
    </source>
</evidence>
<comment type="caution">
    <text evidence="2">The sequence shown here is derived from an EMBL/GenBank/DDBJ whole genome shotgun (WGS) entry which is preliminary data.</text>
</comment>
<proteinExistence type="predicted"/>
<keyword evidence="1" id="KW-0732">Signal</keyword>
<feature type="signal peptide" evidence="1">
    <location>
        <begin position="1"/>
        <end position="24"/>
    </location>
</feature>
<keyword evidence="3" id="KW-1185">Reference proteome</keyword>
<dbReference type="EMBL" id="JARGDL010000002">
    <property type="protein sequence ID" value="MDF1610909.1"/>
    <property type="molecule type" value="Genomic_DNA"/>
</dbReference>
<dbReference type="RefSeq" id="WP_321534675.1">
    <property type="nucleotide sequence ID" value="NZ_JARGDL010000002.1"/>
</dbReference>
<evidence type="ECO:0000313" key="2">
    <source>
        <dbReference type="EMBL" id="MDF1610909.1"/>
    </source>
</evidence>
<evidence type="ECO:0000256" key="1">
    <source>
        <dbReference type="SAM" id="SignalP"/>
    </source>
</evidence>
<accession>A0AAE3NYG6</accession>
<protein>
    <submittedName>
        <fullName evidence="2">T9SS type A sorting domain-containing protein</fullName>
    </submittedName>
</protein>
<dbReference type="Gene3D" id="2.60.40.4070">
    <property type="match status" value="1"/>
</dbReference>
<gene>
    <name evidence="2" type="ORF">P0M35_01990</name>
</gene>
<name>A0AAE3NYG6_9BACT</name>
<dbReference type="AlphaFoldDB" id="A0AAE3NYG6"/>
<sequence length="1101" mass="120952">MNKKLIRFLSVMLLLVGATGFVLAKGGDGKKNTLNKTLGEPVYTKFNINNISTWIKNNGETDINQNGNSGLVFPKGSNKTAVFQSGFLWGGKVDGQIRVGGSVYRQGTVPGYIKPDFTAASPDDPDVRIYRVRRDYKTGDLSSELADGDGPSIDAIRTQYEKDWNEWPWKQGAPFEDVNGNKTYEPNVDIPGVPGADQTIWFVANDLDPAKTDFMYGSLPMGIEEQVTVWGYNTTGALGNMLFRKFIIINKNKDKKAFTDMYVSMWSDPDLGDAGDDFVGCDTTLSLGYVYNANASDRTYDPLPPPSAGFDFFQGPIVAGAAEDVAIFKGKKVSGKKNLPMTAFYFFINGDPVYTDPTQGNYDRGTLGFYNLFQGKVSTTGQYFTDPTTNKPTTKALAGDPLTRTGWVDGLLHPPGDRRLGMASGPFNMAFGDTQEVVVAEICAGAIPGVDRLGAIGLLKFYDLQAQLAYDNFFNVPTAPPAPVVTASEMDAEIILTWGSDAAKVAATENYEKGGYKFQGYNVYQLPSATAQKSEARLIATYDVVDGVGKITDLEFDPVGGVVQSKVVQFGTDSGVKRSISIKNDVFNGGLPVYNGSKYFFAVTAYAYNADPLAVPKVLENPLNVITTVPQKPKPGVRYESSYGTEIIATHKSGISDGNVTVSVVDPTKVTGHKYQVSFEADGWILKDLTTSKILLTKQTNQNADELSPMVDGMLIKVAGAPNDFKDFLVTANANGSLNPPEYGAFAFNNSGFPHPSTGDRPTKRQQVRGGLWGIHTGNIDDQSYDFDFFKTRVTQGGARWPRIIPNDFEIRFKPGKAFLYPGSDYGGHGKLVDVPFQIWNIGTKPDASDDIRYFPYILDVNENGVFDLSGVDHPISGGDNDPETDWFYWIIPKDMTPGESGYNAIVNKIQTVGDDNHKYLDSEIMSGDALRRMVLVNWNGGSVSDSNWPKNVNSPMPEEGTVFKIISTKPNQPGSDVFEFTTPSVTVSDDLAKQDVEQINVFPNPYYGVNPQELNKYQRFVTFTHLPTKATIRIFNLAGQLVRTLEKDTPDQFFRWDLNNKDLLPVASGLYIVHIDMPDLGKTKILKVAVIQEQQVLDRF</sequence>
<feature type="chain" id="PRO_5042011177" evidence="1">
    <location>
        <begin position="25"/>
        <end position="1101"/>
    </location>
</feature>
<organism evidence="2 3">
    <name type="scientific">Stygiobacter electus</name>
    <dbReference type="NCBI Taxonomy" id="3032292"/>
    <lineage>
        <taxon>Bacteria</taxon>
        <taxon>Pseudomonadati</taxon>
        <taxon>Ignavibacteriota</taxon>
        <taxon>Ignavibacteria</taxon>
        <taxon>Ignavibacteriales</taxon>
        <taxon>Melioribacteraceae</taxon>
        <taxon>Stygiobacter</taxon>
    </lineage>
</organism>